<protein>
    <submittedName>
        <fullName evidence="2">Uncharacterized protein</fullName>
    </submittedName>
</protein>
<accession>W6ZII7</accession>
<evidence type="ECO:0000313" key="3">
    <source>
        <dbReference type="Proteomes" id="UP000054032"/>
    </source>
</evidence>
<evidence type="ECO:0000313" key="2">
    <source>
        <dbReference type="EMBL" id="EUC47184.1"/>
    </source>
</evidence>
<dbReference type="HOGENOM" id="CLU_1461057_0_0_1"/>
<dbReference type="OrthoDB" id="10523742at2759"/>
<reference evidence="2 3" key="1">
    <citation type="journal article" date="2013" name="PLoS Genet.">
        <title>Comparative genome structure, secondary metabolite, and effector coding capacity across Cochliobolus pathogens.</title>
        <authorList>
            <person name="Condon B.J."/>
            <person name="Leng Y."/>
            <person name="Wu D."/>
            <person name="Bushley K.E."/>
            <person name="Ohm R.A."/>
            <person name="Otillar R."/>
            <person name="Martin J."/>
            <person name="Schackwitz W."/>
            <person name="Grimwood J."/>
            <person name="MohdZainudin N."/>
            <person name="Xue C."/>
            <person name="Wang R."/>
            <person name="Manning V.A."/>
            <person name="Dhillon B."/>
            <person name="Tu Z.J."/>
            <person name="Steffenson B.J."/>
            <person name="Salamov A."/>
            <person name="Sun H."/>
            <person name="Lowry S."/>
            <person name="LaButti K."/>
            <person name="Han J."/>
            <person name="Copeland A."/>
            <person name="Lindquist E."/>
            <person name="Barry K."/>
            <person name="Schmutz J."/>
            <person name="Baker S.E."/>
            <person name="Ciuffetti L.M."/>
            <person name="Grigoriev I.V."/>
            <person name="Zhong S."/>
            <person name="Turgeon B.G."/>
        </authorList>
    </citation>
    <scope>NUCLEOTIDE SEQUENCE [LARGE SCALE GENOMIC DNA]</scope>
    <source>
        <strain evidence="2 3">ATCC 44560</strain>
    </source>
</reference>
<proteinExistence type="predicted"/>
<dbReference type="RefSeq" id="XP_007686315.1">
    <property type="nucleotide sequence ID" value="XM_007688125.1"/>
</dbReference>
<keyword evidence="3" id="KW-1185">Reference proteome</keyword>
<dbReference type="EMBL" id="KI963956">
    <property type="protein sequence ID" value="EUC47184.1"/>
    <property type="molecule type" value="Genomic_DNA"/>
</dbReference>
<dbReference type="GeneID" id="19120670"/>
<dbReference type="KEGG" id="bor:COCMIDRAFT_24949"/>
<name>W6ZII7_COCMI</name>
<organism evidence="2 3">
    <name type="scientific">Bipolaris oryzae ATCC 44560</name>
    <dbReference type="NCBI Taxonomy" id="930090"/>
    <lineage>
        <taxon>Eukaryota</taxon>
        <taxon>Fungi</taxon>
        <taxon>Dikarya</taxon>
        <taxon>Ascomycota</taxon>
        <taxon>Pezizomycotina</taxon>
        <taxon>Dothideomycetes</taxon>
        <taxon>Pleosporomycetidae</taxon>
        <taxon>Pleosporales</taxon>
        <taxon>Pleosporineae</taxon>
        <taxon>Pleosporaceae</taxon>
        <taxon>Bipolaris</taxon>
    </lineage>
</organism>
<dbReference type="AlphaFoldDB" id="W6ZII7"/>
<gene>
    <name evidence="2" type="ORF">COCMIDRAFT_24949</name>
</gene>
<dbReference type="Proteomes" id="UP000054032">
    <property type="component" value="Unassembled WGS sequence"/>
</dbReference>
<evidence type="ECO:0000256" key="1">
    <source>
        <dbReference type="SAM" id="MobiDB-lite"/>
    </source>
</evidence>
<sequence>MLVGARREIKPGRFRRRERVRSRRKGACIFPTGLKTEMEGRPARVRPCAPSPCLAGEMHTLAPGVVERQHLHSAPTRWQYGSAAWSGALWFHAAVSMCGACPSRRIVVWRWRLVFFYAKRQKPKAKRWPRSLAGRDDSVGHGSGGMWSRCAATRHDFIQQRCMGRAGQGRTGQGKARHVVDQQTQ</sequence>
<feature type="region of interest" description="Disordered" evidence="1">
    <location>
        <begin position="164"/>
        <end position="185"/>
    </location>
</feature>